<reference evidence="1" key="1">
    <citation type="journal article" date="2021" name="Proc. Natl. Acad. Sci. U.S.A.">
        <title>A Catalog of Tens of Thousands of Viruses from Human Metagenomes Reveals Hidden Associations with Chronic Diseases.</title>
        <authorList>
            <person name="Tisza M.J."/>
            <person name="Buck C.B."/>
        </authorList>
    </citation>
    <scope>NUCLEOTIDE SEQUENCE</scope>
    <source>
        <strain evidence="1">CtcuE16</strain>
    </source>
</reference>
<sequence length="31" mass="3554">MKYAPNYTYPTLPYIKFKGVIACDRAGNKET</sequence>
<proteinExistence type="predicted"/>
<accession>A0A8S5QX41</accession>
<protein>
    <submittedName>
        <fullName evidence="1">Uncharacterized protein</fullName>
    </submittedName>
</protein>
<evidence type="ECO:0000313" key="1">
    <source>
        <dbReference type="EMBL" id="DAE23427.1"/>
    </source>
</evidence>
<dbReference type="EMBL" id="BK015753">
    <property type="protein sequence ID" value="DAE23427.1"/>
    <property type="molecule type" value="Genomic_DNA"/>
</dbReference>
<name>A0A8S5QX41_9CAUD</name>
<organism evidence="1">
    <name type="scientific">Siphoviridae sp. ctcuE16</name>
    <dbReference type="NCBI Taxonomy" id="2826397"/>
    <lineage>
        <taxon>Viruses</taxon>
        <taxon>Duplodnaviria</taxon>
        <taxon>Heunggongvirae</taxon>
        <taxon>Uroviricota</taxon>
        <taxon>Caudoviricetes</taxon>
    </lineage>
</organism>